<dbReference type="AlphaFoldDB" id="D1YYR1"/>
<dbReference type="Proteomes" id="UP000001882">
    <property type="component" value="Chromosome"/>
</dbReference>
<protein>
    <submittedName>
        <fullName evidence="1">Uncharacterized protein</fullName>
    </submittedName>
</protein>
<proteinExistence type="predicted"/>
<evidence type="ECO:0000313" key="2">
    <source>
        <dbReference type="Proteomes" id="UP000001882"/>
    </source>
</evidence>
<reference evidence="1 2" key="2">
    <citation type="journal article" date="2008" name="Int. J. Syst. Evol. Microbiol.">
        <title>Methanocella paludicola gen. nov., sp. nov., a methane-producing archaeon, the first isolate of the lineage 'Rice Cluster I', and proposal of the new archaeal order Methanocellales ord. nov.</title>
        <authorList>
            <person name="Sakai S."/>
            <person name="Imachi H."/>
            <person name="Hanada S."/>
            <person name="Ohashi A."/>
            <person name="Harada H."/>
            <person name="Kamagata Y."/>
        </authorList>
    </citation>
    <scope>NUCLEOTIDE SEQUENCE [LARGE SCALE GENOMIC DNA]</scope>
    <source>
        <strain evidence="2">DSM 17711 / JCM 13418 / NBRC 101707 / SANAE</strain>
    </source>
</reference>
<dbReference type="EMBL" id="AP011532">
    <property type="protein sequence ID" value="BAI61583.1"/>
    <property type="molecule type" value="Genomic_DNA"/>
</dbReference>
<dbReference type="KEGG" id="mpd:MCP_1511"/>
<reference evidence="2" key="3">
    <citation type="journal article" date="2011" name="PLoS ONE">
        <title>Genome sequence of a mesophilic hydrogenotrophic methanogen Methanocella paludicola, the first cultivated representative of the order Methanocellales.</title>
        <authorList>
            <person name="Sakai S."/>
            <person name="Takaki Y."/>
            <person name="Shimamura S."/>
            <person name="Sekine M."/>
            <person name="Tajima T."/>
            <person name="Kosugi H."/>
            <person name="Ichikawa N."/>
            <person name="Tasumi E."/>
            <person name="Hiraki A.T."/>
            <person name="Shimizu A."/>
            <person name="Kato Y."/>
            <person name="Nishiko R."/>
            <person name="Mori K."/>
            <person name="Fujita N."/>
            <person name="Imachi H."/>
            <person name="Takai K."/>
        </authorList>
    </citation>
    <scope>NUCLEOTIDE SEQUENCE [LARGE SCALE GENOMIC DNA]</scope>
    <source>
        <strain evidence="2">DSM 17711 / JCM 13418 / NBRC 101707 / SANAE</strain>
    </source>
</reference>
<dbReference type="eggNOG" id="arCOG11704">
    <property type="taxonomic scope" value="Archaea"/>
</dbReference>
<dbReference type="RefSeq" id="WP_012900262.1">
    <property type="nucleotide sequence ID" value="NC_013665.1"/>
</dbReference>
<keyword evidence="2" id="KW-1185">Reference proteome</keyword>
<organism evidence="1 2">
    <name type="scientific">Methanocella paludicola (strain DSM 17711 / JCM 13418 / NBRC 101707 / SANAE)</name>
    <dbReference type="NCBI Taxonomy" id="304371"/>
    <lineage>
        <taxon>Archaea</taxon>
        <taxon>Methanobacteriati</taxon>
        <taxon>Methanobacteriota</taxon>
        <taxon>Stenosarchaea group</taxon>
        <taxon>Methanomicrobia</taxon>
        <taxon>Methanocellales</taxon>
        <taxon>Methanocellaceae</taxon>
        <taxon>Methanocella</taxon>
    </lineage>
</organism>
<name>D1YYR1_METPS</name>
<evidence type="ECO:0000313" key="1">
    <source>
        <dbReference type="EMBL" id="BAI61583.1"/>
    </source>
</evidence>
<sequence>MFGKLEEIEGIVIQEKPHPSMDDQGRGEERLAIRDRILDKIRSIAGKESIKRFTPIQSQGDHKTQDILFVVDDAEYLATLRYNNSMTEGRVEDLRKQAKKC</sequence>
<reference evidence="1 2" key="1">
    <citation type="journal article" date="2007" name="Appl. Environ. Microbiol.">
        <title>Isolation of key methanogens for global methane emission from rice paddy fields: a novel isolate affiliated with the clone cluster rice cluster I.</title>
        <authorList>
            <person name="Sakai S."/>
            <person name="Imachi H."/>
            <person name="Sekiguchi Y."/>
            <person name="Ohashi A."/>
            <person name="Harada H."/>
            <person name="Kamagata Y."/>
        </authorList>
    </citation>
    <scope>NUCLEOTIDE SEQUENCE [LARGE SCALE GENOMIC DNA]</scope>
    <source>
        <strain evidence="2">DSM 17711 / JCM 13418 / NBRC 101707 / SANAE</strain>
    </source>
</reference>
<dbReference type="GeneID" id="8681455"/>
<dbReference type="InParanoid" id="D1YYR1"/>
<gene>
    <name evidence="1" type="ordered locus">MCP_1511</name>
</gene>
<dbReference type="OrthoDB" id="147927at2157"/>
<accession>D1YYR1</accession>